<gene>
    <name evidence="2" type="ORF">ACFSAG_03040</name>
</gene>
<feature type="chain" id="PRO_5045497728" evidence="1">
    <location>
        <begin position="22"/>
        <end position="351"/>
    </location>
</feature>
<evidence type="ECO:0000313" key="3">
    <source>
        <dbReference type="Proteomes" id="UP001597215"/>
    </source>
</evidence>
<dbReference type="RefSeq" id="WP_381511307.1">
    <property type="nucleotide sequence ID" value="NZ_JBHUEL010000003.1"/>
</dbReference>
<protein>
    <submittedName>
        <fullName evidence="2">DUF1176 domain-containing protein</fullName>
    </submittedName>
</protein>
<dbReference type="InterPro" id="IPR009560">
    <property type="entry name" value="DUF1176"/>
</dbReference>
<dbReference type="EMBL" id="JBHUEL010000003">
    <property type="protein sequence ID" value="MFD1765817.1"/>
    <property type="molecule type" value="Genomic_DNA"/>
</dbReference>
<sequence>MSLHFVRTVVAGSLLAMPAVAAPVTLGEQFFRKDWAAACDNSLACEAVSMAPDGDLADKTWVRIARDSGADTVSVKIGLSEPKGDRYRLLIDGRLVDSGMLSKGEWAIEAAPSNALRVARAIGRGRKMVILGSDGSKLGERSLNGSAAALIHIDFLQNRARTRNALFLAGRRTLQPKSMPLPVIAAQRIGKAGAVPDAGTIIAVVEKSQCPAEQLAVTENSAFSLGKKGGVNKVLILVGCGAGAYNMTMAPYVGSSTDGRRWSFTPARFDYPEKPDEGMGGAVLLSNPEWDAANQQLNSFHKGRGLGDCGRSANYVWDGNQFRLVEATGIDECNGARSWMTLWRAKVEFTD</sequence>
<organism evidence="2 3">
    <name type="scientific">Sphingorhabdus buctiana</name>
    <dbReference type="NCBI Taxonomy" id="1508805"/>
    <lineage>
        <taxon>Bacteria</taxon>
        <taxon>Pseudomonadati</taxon>
        <taxon>Pseudomonadota</taxon>
        <taxon>Alphaproteobacteria</taxon>
        <taxon>Sphingomonadales</taxon>
        <taxon>Sphingomonadaceae</taxon>
        <taxon>Sphingorhabdus</taxon>
    </lineage>
</organism>
<dbReference type="Proteomes" id="UP001597215">
    <property type="component" value="Unassembled WGS sequence"/>
</dbReference>
<name>A0ABW4ME33_9SPHN</name>
<keyword evidence="1" id="KW-0732">Signal</keyword>
<keyword evidence="3" id="KW-1185">Reference proteome</keyword>
<comment type="caution">
    <text evidence="2">The sequence shown here is derived from an EMBL/GenBank/DDBJ whole genome shotgun (WGS) entry which is preliminary data.</text>
</comment>
<feature type="signal peptide" evidence="1">
    <location>
        <begin position="1"/>
        <end position="21"/>
    </location>
</feature>
<dbReference type="Pfam" id="PF06674">
    <property type="entry name" value="DUF1176"/>
    <property type="match status" value="1"/>
</dbReference>
<accession>A0ABW4ME33</accession>
<evidence type="ECO:0000256" key="1">
    <source>
        <dbReference type="SAM" id="SignalP"/>
    </source>
</evidence>
<reference evidence="3" key="1">
    <citation type="journal article" date="2019" name="Int. J. Syst. Evol. Microbiol.">
        <title>The Global Catalogue of Microorganisms (GCM) 10K type strain sequencing project: providing services to taxonomists for standard genome sequencing and annotation.</title>
        <authorList>
            <consortium name="The Broad Institute Genomics Platform"/>
            <consortium name="The Broad Institute Genome Sequencing Center for Infectious Disease"/>
            <person name="Wu L."/>
            <person name="Ma J."/>
        </authorList>
    </citation>
    <scope>NUCLEOTIDE SEQUENCE [LARGE SCALE GENOMIC DNA]</scope>
    <source>
        <strain evidence="3">CGMCC 1.12449</strain>
    </source>
</reference>
<proteinExistence type="predicted"/>
<evidence type="ECO:0000313" key="2">
    <source>
        <dbReference type="EMBL" id="MFD1765817.1"/>
    </source>
</evidence>